<dbReference type="InterPro" id="IPR051515">
    <property type="entry name" value="IRG"/>
</dbReference>
<dbReference type="GO" id="GO:0035458">
    <property type="term" value="P:cellular response to interferon-beta"/>
    <property type="evidence" value="ECO:0007669"/>
    <property type="project" value="TreeGrafter"/>
</dbReference>
<dbReference type="Proteomes" id="UP000694850">
    <property type="component" value="Unplaced"/>
</dbReference>
<dbReference type="InterPro" id="IPR027417">
    <property type="entry name" value="P-loop_NTPase"/>
</dbReference>
<dbReference type="Gene3D" id="3.40.50.300">
    <property type="entry name" value="P-loop containing nucleotide triphosphate hydrolases"/>
    <property type="match status" value="1"/>
</dbReference>
<dbReference type="InterPro" id="IPR030385">
    <property type="entry name" value="G_IRG_dom"/>
</dbReference>
<evidence type="ECO:0000313" key="5">
    <source>
        <dbReference type="Proteomes" id="UP000694850"/>
    </source>
</evidence>
<evidence type="ECO:0000256" key="3">
    <source>
        <dbReference type="ARBA" id="ARBA00022801"/>
    </source>
</evidence>
<comment type="similarity">
    <text evidence="1">Belongs to the TRAFAC class dynamin-like GTPase superfamily. IRG family.</text>
</comment>
<organism evidence="5 6">
    <name type="scientific">Orycteropus afer afer</name>
    <dbReference type="NCBI Taxonomy" id="1230840"/>
    <lineage>
        <taxon>Eukaryota</taxon>
        <taxon>Metazoa</taxon>
        <taxon>Chordata</taxon>
        <taxon>Craniata</taxon>
        <taxon>Vertebrata</taxon>
        <taxon>Euteleostomi</taxon>
        <taxon>Mammalia</taxon>
        <taxon>Eutheria</taxon>
        <taxon>Afrotheria</taxon>
        <taxon>Tubulidentata</taxon>
        <taxon>Orycteropodidae</taxon>
        <taxon>Orycteropus</taxon>
    </lineage>
</organism>
<dbReference type="Pfam" id="PF05049">
    <property type="entry name" value="IIGP"/>
    <property type="match status" value="1"/>
</dbReference>
<dbReference type="FunFam" id="3.40.50.300:FF:000541">
    <property type="entry name" value="Immunity related GTPase M"/>
    <property type="match status" value="1"/>
</dbReference>
<dbReference type="RefSeq" id="XP_007952465.2">
    <property type="nucleotide sequence ID" value="XM_007954274.2"/>
</dbReference>
<keyword evidence="3" id="KW-0378">Hydrolase</keyword>
<sequence length="398" mass="45169">MEDSSVSPRAPLSASFPSVVPYHTGWNISPEEGAMSLEKALADGKLLEVISMVRETMKTASSTPVNIAVTGNSGNGMSTFINALRGIGHEEEDSAPTGLVRTTQTRGSYLFSCFPNVVLWDLPGMGTLSQSLEDYVLEMEFSQYDLFIIIASEQFSMNHVMLAKTMKRMGKKFYIVWTKLDRDLSTSHFREGHLLKNIQESILENLQKEQVDEPPIFLVSSLDPLLYDFQKLRDTLQMDISHIKYNGPLQMLSYTCEKVINDKVISLKKKMATHSLQDTVGIWDPDDSMESLNTYRMLFGVGDESVEQMAQRMKTATVHYMALIKSQNLQTLRRSDCKLRFLTCRVFKAFLNFLRYTPLLGNPVIRYFRLMKHKCILELVAKDTKTILGKVLKDSIPD</sequence>
<dbReference type="GO" id="GO:0045087">
    <property type="term" value="P:innate immune response"/>
    <property type="evidence" value="ECO:0007669"/>
    <property type="project" value="TreeGrafter"/>
</dbReference>
<evidence type="ECO:0000256" key="2">
    <source>
        <dbReference type="ARBA" id="ARBA00022741"/>
    </source>
</evidence>
<dbReference type="SUPFAM" id="SSF52540">
    <property type="entry name" value="P-loop containing nucleoside triphosphate hydrolases"/>
    <property type="match status" value="1"/>
</dbReference>
<evidence type="ECO:0000256" key="4">
    <source>
        <dbReference type="ARBA" id="ARBA00023134"/>
    </source>
</evidence>
<name>A0A8B7AWX5_ORYAF</name>
<keyword evidence="2" id="KW-0547">Nucleotide-binding</keyword>
<gene>
    <name evidence="6" type="primary">LOC103208579</name>
</gene>
<accession>A0A8B7AWX5</accession>
<evidence type="ECO:0000256" key="1">
    <source>
        <dbReference type="ARBA" id="ARBA00005429"/>
    </source>
</evidence>
<dbReference type="OrthoDB" id="422720at2759"/>
<evidence type="ECO:0000313" key="6">
    <source>
        <dbReference type="RefSeq" id="XP_007952465.2"/>
    </source>
</evidence>
<keyword evidence="5" id="KW-1185">Reference proteome</keyword>
<protein>
    <submittedName>
        <fullName evidence="6">Immunity-related GTPase family M protein 1-like</fullName>
    </submittedName>
</protein>
<dbReference type="AlphaFoldDB" id="A0A8B7AWX5"/>
<dbReference type="GO" id="GO:0003924">
    <property type="term" value="F:GTPase activity"/>
    <property type="evidence" value="ECO:0007669"/>
    <property type="project" value="TreeGrafter"/>
</dbReference>
<dbReference type="PANTHER" id="PTHR32341:SF9">
    <property type="entry name" value="IMMUNITY-RELATED GTPASE FAMILY M PROTEIN"/>
    <property type="match status" value="1"/>
</dbReference>
<dbReference type="GeneID" id="103208579"/>
<dbReference type="GO" id="GO:0005525">
    <property type="term" value="F:GTP binding"/>
    <property type="evidence" value="ECO:0007669"/>
    <property type="project" value="UniProtKB-KW"/>
</dbReference>
<keyword evidence="4" id="KW-0342">GTP-binding</keyword>
<dbReference type="InterPro" id="IPR007743">
    <property type="entry name" value="Immunity-related_GTPase-like"/>
</dbReference>
<proteinExistence type="inferred from homology"/>
<dbReference type="GO" id="GO:0000045">
    <property type="term" value="P:autophagosome assembly"/>
    <property type="evidence" value="ECO:0007669"/>
    <property type="project" value="TreeGrafter"/>
</dbReference>
<reference evidence="6" key="1">
    <citation type="submission" date="2025-08" db="UniProtKB">
        <authorList>
            <consortium name="RefSeq"/>
        </authorList>
    </citation>
    <scope>IDENTIFICATION</scope>
</reference>
<dbReference type="PROSITE" id="PS51716">
    <property type="entry name" value="G_IRG"/>
    <property type="match status" value="1"/>
</dbReference>
<dbReference type="GO" id="GO:0005789">
    <property type="term" value="C:endoplasmic reticulum membrane"/>
    <property type="evidence" value="ECO:0007669"/>
    <property type="project" value="TreeGrafter"/>
</dbReference>
<dbReference type="PANTHER" id="PTHR32341">
    <property type="entry name" value="INTERFERON-INDUCIBLE GTPASE"/>
    <property type="match status" value="1"/>
</dbReference>